<dbReference type="GO" id="GO:0003677">
    <property type="term" value="F:DNA binding"/>
    <property type="evidence" value="ECO:0007669"/>
    <property type="project" value="UniProtKB-KW"/>
</dbReference>
<protein>
    <recommendedName>
        <fullName evidence="5">HTH crp-type domain-containing protein</fullName>
    </recommendedName>
</protein>
<dbReference type="InterPro" id="IPR014710">
    <property type="entry name" value="RmlC-like_jellyroll"/>
</dbReference>
<evidence type="ECO:0000259" key="5">
    <source>
        <dbReference type="PROSITE" id="PS51063"/>
    </source>
</evidence>
<dbReference type="InterPro" id="IPR018490">
    <property type="entry name" value="cNMP-bd_dom_sf"/>
</dbReference>
<evidence type="ECO:0000256" key="3">
    <source>
        <dbReference type="ARBA" id="ARBA00023163"/>
    </source>
</evidence>
<dbReference type="CDD" id="cd00038">
    <property type="entry name" value="CAP_ED"/>
    <property type="match status" value="1"/>
</dbReference>
<dbReference type="Proteomes" id="UP001055108">
    <property type="component" value="Unassembled WGS sequence"/>
</dbReference>
<keyword evidence="7" id="KW-1185">Reference proteome</keyword>
<keyword evidence="2" id="KW-0238">DNA-binding</keyword>
<reference evidence="6" key="1">
    <citation type="journal article" date="2016" name="Front. Microbiol.">
        <title>Genome Sequence of the Piezophilic, Mesophilic Sulfate-Reducing Bacterium Desulfovibrio indicus J2T.</title>
        <authorList>
            <person name="Cao J."/>
            <person name="Maignien L."/>
            <person name="Shao Z."/>
            <person name="Alain K."/>
            <person name="Jebbar M."/>
        </authorList>
    </citation>
    <scope>NUCLEOTIDE SEQUENCE</scope>
    <source>
        <strain evidence="6">NBRC 103626</strain>
    </source>
</reference>
<evidence type="ECO:0000256" key="4">
    <source>
        <dbReference type="SAM" id="MobiDB-lite"/>
    </source>
</evidence>
<feature type="region of interest" description="Disordered" evidence="4">
    <location>
        <begin position="1"/>
        <end position="49"/>
    </location>
</feature>
<gene>
    <name evidence="6" type="ORF">NBEOAGPD_0596</name>
</gene>
<dbReference type="GO" id="GO:0006355">
    <property type="term" value="P:regulation of DNA-templated transcription"/>
    <property type="evidence" value="ECO:0007669"/>
    <property type="project" value="InterPro"/>
</dbReference>
<dbReference type="SUPFAM" id="SSF46785">
    <property type="entry name" value="Winged helix' DNA-binding domain"/>
    <property type="match status" value="1"/>
</dbReference>
<dbReference type="InterPro" id="IPR036390">
    <property type="entry name" value="WH_DNA-bd_sf"/>
</dbReference>
<reference evidence="6" key="2">
    <citation type="submission" date="2021-08" db="EMBL/GenBank/DDBJ databases">
        <authorList>
            <person name="Tani A."/>
            <person name="Ola A."/>
            <person name="Ogura Y."/>
            <person name="Katsura K."/>
            <person name="Hayashi T."/>
        </authorList>
    </citation>
    <scope>NUCLEOTIDE SEQUENCE</scope>
    <source>
        <strain evidence="6">NBRC 103626</strain>
    </source>
</reference>
<name>A0AA37HM61_9HYPH</name>
<evidence type="ECO:0000256" key="2">
    <source>
        <dbReference type="ARBA" id="ARBA00023125"/>
    </source>
</evidence>
<feature type="compositionally biased region" description="Pro residues" evidence="4">
    <location>
        <begin position="24"/>
        <end position="37"/>
    </location>
</feature>
<accession>A0AA37HM61</accession>
<dbReference type="InterPro" id="IPR000595">
    <property type="entry name" value="cNMP-bd_dom"/>
</dbReference>
<dbReference type="Gene3D" id="1.10.10.10">
    <property type="entry name" value="Winged helix-like DNA-binding domain superfamily/Winged helix DNA-binding domain"/>
    <property type="match status" value="1"/>
</dbReference>
<dbReference type="EMBL" id="BPQM01000012">
    <property type="protein sequence ID" value="GJD77392.1"/>
    <property type="molecule type" value="Genomic_DNA"/>
</dbReference>
<feature type="domain" description="HTH crp-type" evidence="5">
    <location>
        <begin position="199"/>
        <end position="273"/>
    </location>
</feature>
<organism evidence="6 7">
    <name type="scientific">Methylobacterium gregans</name>
    <dbReference type="NCBI Taxonomy" id="374424"/>
    <lineage>
        <taxon>Bacteria</taxon>
        <taxon>Pseudomonadati</taxon>
        <taxon>Pseudomonadota</taxon>
        <taxon>Alphaproteobacteria</taxon>
        <taxon>Hyphomicrobiales</taxon>
        <taxon>Methylobacteriaceae</taxon>
        <taxon>Methylobacterium</taxon>
    </lineage>
</organism>
<keyword evidence="3" id="KW-0804">Transcription</keyword>
<dbReference type="Pfam" id="PF00027">
    <property type="entry name" value="cNMP_binding"/>
    <property type="match status" value="1"/>
</dbReference>
<comment type="caution">
    <text evidence="6">The sequence shown here is derived from an EMBL/GenBank/DDBJ whole genome shotgun (WGS) entry which is preliminary data.</text>
</comment>
<proteinExistence type="predicted"/>
<keyword evidence="1" id="KW-0805">Transcription regulation</keyword>
<dbReference type="Gene3D" id="2.60.120.10">
    <property type="entry name" value="Jelly Rolls"/>
    <property type="match status" value="1"/>
</dbReference>
<feature type="compositionally biased region" description="Basic and acidic residues" evidence="4">
    <location>
        <begin position="1"/>
        <end position="10"/>
    </location>
</feature>
<dbReference type="Pfam" id="PF13545">
    <property type="entry name" value="HTH_Crp_2"/>
    <property type="match status" value="1"/>
</dbReference>
<evidence type="ECO:0000313" key="6">
    <source>
        <dbReference type="EMBL" id="GJD77392.1"/>
    </source>
</evidence>
<dbReference type="RefSeq" id="WP_378990876.1">
    <property type="nucleotide sequence ID" value="NZ_JBHSWO010000001.1"/>
</dbReference>
<dbReference type="PROSITE" id="PS51063">
    <property type="entry name" value="HTH_CRP_2"/>
    <property type="match status" value="1"/>
</dbReference>
<dbReference type="AlphaFoldDB" id="A0AA37HM61"/>
<evidence type="ECO:0000256" key="1">
    <source>
        <dbReference type="ARBA" id="ARBA00023015"/>
    </source>
</evidence>
<dbReference type="SUPFAM" id="SSF51206">
    <property type="entry name" value="cAMP-binding domain-like"/>
    <property type="match status" value="1"/>
</dbReference>
<dbReference type="InterPro" id="IPR036388">
    <property type="entry name" value="WH-like_DNA-bd_sf"/>
</dbReference>
<evidence type="ECO:0000313" key="7">
    <source>
        <dbReference type="Proteomes" id="UP001055108"/>
    </source>
</evidence>
<sequence>MSMADGEIRSRTNQPNAYDRREPPPGPTYPSTPPRGPQPGNGKTVRGPIHASGVDWTLTLRRKLDRSGVPAHEADALAASVSRVVTVEADREIVREDDEPAECRLLLDGWTCRYIPLETARPQILALQLPGDFLDLQGLVRRRVDHVVASLTPCRVVVIPHDALRDLMERHSGIGRMVHFETAVELATARRWLLNAAHRPAYEGFAHLICELFTRAAAAGIAEASRFPMPLTQAEFGSAMGLTSVHANRTLKRLRQAGLISWRCRWMTIEDWDGLAEVAEFDPAYLKGEHPTS</sequence>
<dbReference type="InterPro" id="IPR012318">
    <property type="entry name" value="HTH_CRP"/>
</dbReference>